<accession>A0ABM8X1Q2</accession>
<gene>
    <name evidence="2" type="primary">pglA</name>
    <name evidence="2" type="ORF">LMG23994_02715</name>
</gene>
<dbReference type="InterPro" id="IPR028098">
    <property type="entry name" value="Glyco_trans_4-like_N"/>
</dbReference>
<dbReference type="PANTHER" id="PTHR45947:SF3">
    <property type="entry name" value="SULFOQUINOVOSYL TRANSFERASE SQD2"/>
    <property type="match status" value="1"/>
</dbReference>
<keyword evidence="2" id="KW-0808">Transferase</keyword>
<evidence type="ECO:0000259" key="1">
    <source>
        <dbReference type="Pfam" id="PF13579"/>
    </source>
</evidence>
<name>A0ABM8X1Q2_9BURK</name>
<dbReference type="EC" id="2.4.1.290" evidence="2"/>
<dbReference type="GO" id="GO:0102335">
    <property type="term" value="F:N,N'-diacetylbacillosaminyl-diphospho-undecaprenol alpha-1,3-N-acetylgalactosaminyltransferase activity"/>
    <property type="evidence" value="ECO:0007669"/>
    <property type="project" value="UniProtKB-EC"/>
</dbReference>
<dbReference type="PANTHER" id="PTHR45947">
    <property type="entry name" value="SULFOQUINOVOSYL TRANSFERASE SQD2"/>
    <property type="match status" value="1"/>
</dbReference>
<comment type="caution">
    <text evidence="2">The sequence shown here is derived from an EMBL/GenBank/DDBJ whole genome shotgun (WGS) entry which is preliminary data.</text>
</comment>
<dbReference type="CDD" id="cd03808">
    <property type="entry name" value="GT4_CapM-like"/>
    <property type="match status" value="1"/>
</dbReference>
<organism evidence="2 3">
    <name type="scientific">Cupriavidus pinatubonensis</name>
    <dbReference type="NCBI Taxonomy" id="248026"/>
    <lineage>
        <taxon>Bacteria</taxon>
        <taxon>Pseudomonadati</taxon>
        <taxon>Pseudomonadota</taxon>
        <taxon>Betaproteobacteria</taxon>
        <taxon>Burkholderiales</taxon>
        <taxon>Burkholderiaceae</taxon>
        <taxon>Cupriavidus</taxon>
    </lineage>
</organism>
<reference evidence="2 3" key="1">
    <citation type="submission" date="2021-08" db="EMBL/GenBank/DDBJ databases">
        <authorList>
            <person name="Peeters C."/>
        </authorList>
    </citation>
    <scope>NUCLEOTIDE SEQUENCE [LARGE SCALE GENOMIC DNA]</scope>
    <source>
        <strain evidence="2 3">LMG 23994</strain>
    </source>
</reference>
<keyword evidence="2" id="KW-0328">Glycosyltransferase</keyword>
<proteinExistence type="predicted"/>
<dbReference type="Pfam" id="PF13579">
    <property type="entry name" value="Glyco_trans_4_4"/>
    <property type="match status" value="1"/>
</dbReference>
<dbReference type="EMBL" id="CAJZAF010000013">
    <property type="protein sequence ID" value="CAG9173809.1"/>
    <property type="molecule type" value="Genomic_DNA"/>
</dbReference>
<dbReference type="Pfam" id="PF13692">
    <property type="entry name" value="Glyco_trans_1_4"/>
    <property type="match status" value="1"/>
</dbReference>
<protein>
    <submittedName>
        <fullName evidence="2">N, N'-diacetylbacillosaminyl-diphospho-undecaprenol alpha-1,3-N-acetylgalactosaminyltransferase</fullName>
        <ecNumber evidence="2">2.4.1.290</ecNumber>
    </submittedName>
</protein>
<dbReference type="Gene3D" id="3.40.50.2000">
    <property type="entry name" value="Glycogen Phosphorylase B"/>
    <property type="match status" value="2"/>
</dbReference>
<evidence type="ECO:0000313" key="2">
    <source>
        <dbReference type="EMBL" id="CAG9173809.1"/>
    </source>
</evidence>
<feature type="domain" description="Glycosyltransferase subfamily 4-like N-terminal" evidence="1">
    <location>
        <begin position="20"/>
        <end position="166"/>
    </location>
</feature>
<evidence type="ECO:0000313" key="3">
    <source>
        <dbReference type="Proteomes" id="UP000701702"/>
    </source>
</evidence>
<dbReference type="Proteomes" id="UP000701702">
    <property type="component" value="Unassembled WGS sequence"/>
</dbReference>
<dbReference type="InterPro" id="IPR050194">
    <property type="entry name" value="Glycosyltransferase_grp1"/>
</dbReference>
<dbReference type="SUPFAM" id="SSF53756">
    <property type="entry name" value="UDP-Glycosyltransferase/glycogen phosphorylase"/>
    <property type="match status" value="1"/>
</dbReference>
<dbReference type="RefSeq" id="WP_224002728.1">
    <property type="nucleotide sequence ID" value="NZ_CAJZAF010000013.1"/>
</dbReference>
<sequence length="372" mass="41325">MRFLMIASYAESLIAFRGPLMEALQDSGLEMHVAAPGLLEGHPVRVALEARGVVVHHFPLDRTGRNPLADFRTLFALYRLMRGIRPDSMMSYTIKPVIYGMLAGWLARVPRRFALITGLGYTFRDEEGRNSLRAVVLRLYTLALRQAHITFFQNPDDEALFRRSGILARHKRSCIVNGSGVDIASFQVAPLPDDGPRFLLVARLLGDKGVREYAEAARRIRARRSGARFGLVGWIDTSPDAIAQHELDEWVADGTVDFLGRLSDVRPAIAGCNVFVLPSYGEGTPRAVLEAMAMGRPIITTDAPGCRETVVDGDNGLLVPVKSAGALEQAMMRLIEDWEQVERMGQRSRQIAEHKYDVHKINAAMLREMGFG</sequence>
<keyword evidence="3" id="KW-1185">Reference proteome</keyword>